<protein>
    <submittedName>
        <fullName evidence="1">Uncharacterized protein</fullName>
    </submittedName>
</protein>
<dbReference type="EMBL" id="RKLV01000010">
    <property type="protein sequence ID" value="MCX2819656.1"/>
    <property type="molecule type" value="Genomic_DNA"/>
</dbReference>
<name>A0A9Q4C5K3_9EURY</name>
<gene>
    <name evidence="1" type="ORF">EGH25_09875</name>
</gene>
<accession>A0A9Q4C5K3</accession>
<sequence length="42" mass="4718">MGEGDWSDTEANCPDYGCTDTVEHDKTGAIWCRSCGMEYVRK</sequence>
<dbReference type="Proteomes" id="UP001149411">
    <property type="component" value="Unassembled WGS sequence"/>
</dbReference>
<organism evidence="1 2">
    <name type="scientific">Halorutilus salinus</name>
    <dbReference type="NCBI Taxonomy" id="2487751"/>
    <lineage>
        <taxon>Archaea</taxon>
        <taxon>Methanobacteriati</taxon>
        <taxon>Methanobacteriota</taxon>
        <taxon>Stenosarchaea group</taxon>
        <taxon>Halobacteria</taxon>
        <taxon>Halorutilales</taxon>
        <taxon>Halorutilaceae</taxon>
        <taxon>Halorutilus</taxon>
    </lineage>
</organism>
<evidence type="ECO:0000313" key="2">
    <source>
        <dbReference type="Proteomes" id="UP001149411"/>
    </source>
</evidence>
<proteinExistence type="predicted"/>
<dbReference type="AlphaFoldDB" id="A0A9Q4C5K3"/>
<comment type="caution">
    <text evidence="1">The sequence shown here is derived from an EMBL/GenBank/DDBJ whole genome shotgun (WGS) entry which is preliminary data.</text>
</comment>
<keyword evidence="2" id="KW-1185">Reference proteome</keyword>
<reference evidence="1" key="1">
    <citation type="submission" date="2022-09" db="EMBL/GenBank/DDBJ databases">
        <title>Haloadaptaus new haloarchaeum isolated from saline soil.</title>
        <authorList>
            <person name="Duran-Viseras A."/>
            <person name="Sanchez-Porro C."/>
            <person name="Ventosa A."/>
        </authorList>
    </citation>
    <scope>NUCLEOTIDE SEQUENCE</scope>
    <source>
        <strain evidence="1">F3-133</strain>
    </source>
</reference>
<dbReference type="RefSeq" id="WP_266088110.1">
    <property type="nucleotide sequence ID" value="NZ_RKLV01000010.1"/>
</dbReference>
<evidence type="ECO:0000313" key="1">
    <source>
        <dbReference type="EMBL" id="MCX2819656.1"/>
    </source>
</evidence>